<accession>A0ABU1MP63</accession>
<dbReference type="Pfam" id="PF07715">
    <property type="entry name" value="Plug"/>
    <property type="match status" value="1"/>
</dbReference>
<keyword evidence="4" id="KW-0798">TonB box</keyword>
<evidence type="ECO:0000259" key="6">
    <source>
        <dbReference type="Pfam" id="PF00593"/>
    </source>
</evidence>
<dbReference type="Gene3D" id="2.170.130.10">
    <property type="entry name" value="TonB-dependent receptor, plug domain"/>
    <property type="match status" value="1"/>
</dbReference>
<evidence type="ECO:0000313" key="9">
    <source>
        <dbReference type="Proteomes" id="UP001184150"/>
    </source>
</evidence>
<dbReference type="NCBIfam" id="TIGR01782">
    <property type="entry name" value="TonB-Xanth-Caul"/>
    <property type="match status" value="1"/>
</dbReference>
<gene>
    <name evidence="8" type="ORF">J2792_003023</name>
</gene>
<feature type="chain" id="PRO_5045924365" evidence="5">
    <location>
        <begin position="29"/>
        <end position="1005"/>
    </location>
</feature>
<comment type="subcellular location">
    <subcellularLocation>
        <location evidence="1 4">Cell outer membrane</location>
    </subcellularLocation>
</comment>
<dbReference type="PANTHER" id="PTHR40980:SF3">
    <property type="entry name" value="TONB-DEPENDENT RECEPTOR-LIKE BETA-BARREL DOMAIN-CONTAINING PROTEIN"/>
    <property type="match status" value="1"/>
</dbReference>
<keyword evidence="3" id="KW-0998">Cell outer membrane</keyword>
<comment type="similarity">
    <text evidence="4">Belongs to the TonB-dependent receptor family.</text>
</comment>
<proteinExistence type="inferred from homology"/>
<evidence type="ECO:0000256" key="2">
    <source>
        <dbReference type="ARBA" id="ARBA00023136"/>
    </source>
</evidence>
<feature type="domain" description="TonB-dependent receptor-like beta-barrel" evidence="6">
    <location>
        <begin position="497"/>
        <end position="972"/>
    </location>
</feature>
<evidence type="ECO:0000313" key="8">
    <source>
        <dbReference type="EMBL" id="MDR6512140.1"/>
    </source>
</evidence>
<name>A0ABU1MP63_9SPHN</name>
<dbReference type="InterPro" id="IPR010104">
    <property type="entry name" value="TonB_rcpt_bac"/>
</dbReference>
<dbReference type="RefSeq" id="WP_309805790.1">
    <property type="nucleotide sequence ID" value="NZ_JAVDRD010000007.1"/>
</dbReference>
<dbReference type="Gene3D" id="2.40.170.20">
    <property type="entry name" value="TonB-dependent receptor, beta-barrel domain"/>
    <property type="match status" value="1"/>
</dbReference>
<dbReference type="Pfam" id="PF00593">
    <property type="entry name" value="TonB_dep_Rec_b-barrel"/>
    <property type="match status" value="1"/>
</dbReference>
<dbReference type="Proteomes" id="UP001184150">
    <property type="component" value="Unassembled WGS sequence"/>
</dbReference>
<dbReference type="InterPro" id="IPR037066">
    <property type="entry name" value="Plug_dom_sf"/>
</dbReference>
<organism evidence="8 9">
    <name type="scientific">Novosphingobium capsulatum</name>
    <dbReference type="NCBI Taxonomy" id="13688"/>
    <lineage>
        <taxon>Bacteria</taxon>
        <taxon>Pseudomonadati</taxon>
        <taxon>Pseudomonadota</taxon>
        <taxon>Alphaproteobacteria</taxon>
        <taxon>Sphingomonadales</taxon>
        <taxon>Sphingomonadaceae</taxon>
        <taxon>Novosphingobium</taxon>
    </lineage>
</organism>
<dbReference type="EMBL" id="JAVDRD010000007">
    <property type="protein sequence ID" value="MDR6512140.1"/>
    <property type="molecule type" value="Genomic_DNA"/>
</dbReference>
<dbReference type="SUPFAM" id="SSF56935">
    <property type="entry name" value="Porins"/>
    <property type="match status" value="1"/>
</dbReference>
<evidence type="ECO:0000256" key="3">
    <source>
        <dbReference type="ARBA" id="ARBA00023237"/>
    </source>
</evidence>
<evidence type="ECO:0000256" key="5">
    <source>
        <dbReference type="SAM" id="SignalP"/>
    </source>
</evidence>
<protein>
    <submittedName>
        <fullName evidence="8">TonB-dependent receptor</fullName>
    </submittedName>
</protein>
<keyword evidence="2 4" id="KW-0472">Membrane</keyword>
<keyword evidence="8" id="KW-0675">Receptor</keyword>
<dbReference type="InterPro" id="IPR036942">
    <property type="entry name" value="Beta-barrel_TonB_sf"/>
</dbReference>
<dbReference type="InterPro" id="IPR012910">
    <property type="entry name" value="Plug_dom"/>
</dbReference>
<evidence type="ECO:0000256" key="4">
    <source>
        <dbReference type="RuleBase" id="RU003357"/>
    </source>
</evidence>
<comment type="caution">
    <text evidence="8">The sequence shown here is derived from an EMBL/GenBank/DDBJ whole genome shotgun (WGS) entry which is preliminary data.</text>
</comment>
<feature type="domain" description="TonB-dependent receptor plug" evidence="7">
    <location>
        <begin position="63"/>
        <end position="164"/>
    </location>
</feature>
<reference evidence="8 9" key="1">
    <citation type="submission" date="2023-07" db="EMBL/GenBank/DDBJ databases">
        <title>Sorghum-associated microbial communities from plants grown in Nebraska, USA.</title>
        <authorList>
            <person name="Schachtman D."/>
        </authorList>
    </citation>
    <scope>NUCLEOTIDE SEQUENCE [LARGE SCALE GENOMIC DNA]</scope>
    <source>
        <strain evidence="8 9">DS1027</strain>
    </source>
</reference>
<evidence type="ECO:0000259" key="7">
    <source>
        <dbReference type="Pfam" id="PF07715"/>
    </source>
</evidence>
<dbReference type="PANTHER" id="PTHR40980">
    <property type="entry name" value="PLUG DOMAIN-CONTAINING PROTEIN"/>
    <property type="match status" value="1"/>
</dbReference>
<sequence length="1005" mass="109719">MRSFASRSRVLRYAVSAIALATPVLATAQTAENPTTDSAAGTPEQAIIVTGIRASVARAIDVKRNSASVVDAISAQDIGKLPDVTISDSLQRIPGVQIRRDAGEGASVNVRGLPQVQTLLNGEAYLGANSITSVQPNFTDIPSQLFSGANVIKSPTGTLLASGISGTIDLLTRRPFDFRSGLSGAAAVEGSYGDKAKKWNPQVNGLLAWRNDDVGFLVSASYAKVDLSNSYSGIQRDYGGRLANESIGDATGYGGFRFDDPNRGTSIYNNGLLTGVDVNGDGDANDTYFSPQAHTGWNRITTRERFGLNGSFQAHLNDKLDLVADGFYTKQTQYDRTAGFQFQAVNWQAADFVPGHSRDTGVKINGYNFNVVDQYNYTLQNFDSYSETGRTKSDSINLNLELRYNSGPFKATLRGLYGKAHKNFDDSYFQLSLSNGKQWFNGVGHYPAALGGDRTFNPLGYTYNTLPASIDYRGEMPNFTLPNALASNLGNPAAYGFKTTSSENNYRSNSDLKVARFDASYEFSPDVSFDFGARYGERGAEAYYFDRAAPFYAGQGASDPNGCYVKWKAFDVQMNSSSCSAGDANGFYTAGLTRLGNDATISKYLKQYTVPAGGVGAFYVLDPHAMDDAASFQNSFYPGNKEFVIPGRSYSIKLHQKSAYGQLNWNTEIGGMALRANAGLRVINTTFNVRQNISGPGQPYGLPAADVGDIYTHRSFTDWLPALNASLDVTEKFRVRAAFSKNMTLLDLAQWGGGLDLNYAIDTTFNPPIFRVSGGNSNGNPMLDPWRSTNYEVSFEYYLNRTSLINFGLYRIDIASFVKTDSVKRTDLPDLDGVVRSTVFINSQVQGRGGYLQGIEAGAKLGFDFLPGVLSGFGVDLNYTLSDSNAGGTNLNGAKLPFQDNSKHQVNAALWFEKYGLQARVAWNYRSARVEQTNFAGIDGLTLMQAPTNYVDASVSYDINKRLTIYAQGSNLTGEHERYYLAFPDQKAFNNIYERRFLIGARTKF</sequence>
<feature type="signal peptide" evidence="5">
    <location>
        <begin position="1"/>
        <end position="28"/>
    </location>
</feature>
<keyword evidence="5" id="KW-0732">Signal</keyword>
<dbReference type="InterPro" id="IPR000531">
    <property type="entry name" value="Beta-barrel_TonB"/>
</dbReference>
<evidence type="ECO:0000256" key="1">
    <source>
        <dbReference type="ARBA" id="ARBA00004442"/>
    </source>
</evidence>
<keyword evidence="9" id="KW-1185">Reference proteome</keyword>